<evidence type="ECO:0000313" key="1">
    <source>
        <dbReference type="EMBL" id="MXQ88676.1"/>
    </source>
</evidence>
<name>A0A6B0RKZ9_9CETA</name>
<accession>A0A6B0RKZ9</accession>
<dbReference type="Proteomes" id="UP000322234">
    <property type="component" value="Unassembled WGS sequence"/>
</dbReference>
<gene>
    <name evidence="1" type="ORF">E5288_WYG003361</name>
</gene>
<sequence>MVEQPGYWIQERGEEHPCVYERTAVVIHTGIGVGTEDSICEVLALHFTKACCAVASCSVRLQSDTELVAYFIYLIQCNGQLLRSSHGYCVSEMQIFLQWPVQTPPELPLFPGEYFSVSGRTLDQNLEAKKYHIIESSKTTWYHDFKSLVEQLHNY</sequence>
<protein>
    <submittedName>
        <fullName evidence="1">Uncharacterized protein</fullName>
    </submittedName>
</protein>
<organism evidence="1 2">
    <name type="scientific">Bos mutus</name>
    <name type="common">wild yak</name>
    <dbReference type="NCBI Taxonomy" id="72004"/>
    <lineage>
        <taxon>Eukaryota</taxon>
        <taxon>Metazoa</taxon>
        <taxon>Chordata</taxon>
        <taxon>Craniata</taxon>
        <taxon>Vertebrata</taxon>
        <taxon>Euteleostomi</taxon>
        <taxon>Mammalia</taxon>
        <taxon>Eutheria</taxon>
        <taxon>Laurasiatheria</taxon>
        <taxon>Artiodactyla</taxon>
        <taxon>Ruminantia</taxon>
        <taxon>Pecora</taxon>
        <taxon>Bovidae</taxon>
        <taxon>Bovinae</taxon>
        <taxon>Bos</taxon>
    </lineage>
</organism>
<dbReference type="EMBL" id="VBQZ03000048">
    <property type="protein sequence ID" value="MXQ88676.1"/>
    <property type="molecule type" value="Genomic_DNA"/>
</dbReference>
<proteinExistence type="predicted"/>
<comment type="caution">
    <text evidence="1">The sequence shown here is derived from an EMBL/GenBank/DDBJ whole genome shotgun (WGS) entry which is preliminary data.</text>
</comment>
<keyword evidence="2" id="KW-1185">Reference proteome</keyword>
<reference evidence="1" key="1">
    <citation type="submission" date="2019-10" db="EMBL/GenBank/DDBJ databases">
        <title>The sequence and de novo assembly of the wild yak genome.</title>
        <authorList>
            <person name="Liu Y."/>
        </authorList>
    </citation>
    <scope>NUCLEOTIDE SEQUENCE [LARGE SCALE GENOMIC DNA]</scope>
    <source>
        <strain evidence="1">WY2019</strain>
    </source>
</reference>
<dbReference type="AlphaFoldDB" id="A0A6B0RKZ9"/>
<evidence type="ECO:0000313" key="2">
    <source>
        <dbReference type="Proteomes" id="UP000322234"/>
    </source>
</evidence>